<proteinExistence type="inferred from homology"/>
<dbReference type="Pfam" id="PF12323">
    <property type="entry name" value="HTH_OrfB_IS605"/>
    <property type="match status" value="1"/>
</dbReference>
<sequence>MTYTAIKIKLYPTEKQKELIDINFSCCRKVWNTLLAELTERNENGRLVLKDEYDFKKGGKLPSRFDLIKKLPPMKKEFPYLKKADSTALESEATNLRRAFDNWKNPNTKSGFPRFKRWQVNDDTYTSSAVYPRGVGNIRILSRNYIMIPKLKAVNFRCDVPINSHIVNLTVNLTNTNEYFASVIVDKDITGFNKTQQSIGIDLGVADMAILSNGKKYETVDYGNQYSERLRIWERKLARRQAEMKKEIAFNKKNDIEGGRLWFSEFPNYQKARIQVAKYKKKAMLQRQYRLQWISTEIVKQYDVIVIEDLSTKNMLKNHHLAKSISKQGWRIFRDMLQYKCDQYGKQLVVVNPYKTSQICPNCDYDDGKHLLNIREWTCPSCGVAHDRDVAGAQMILKKGLEELNK</sequence>
<evidence type="ECO:0000259" key="9">
    <source>
        <dbReference type="Pfam" id="PF12323"/>
    </source>
</evidence>
<evidence type="ECO:0000256" key="5">
    <source>
        <dbReference type="ARBA" id="ARBA00023125"/>
    </source>
</evidence>
<evidence type="ECO:0000259" key="7">
    <source>
        <dbReference type="Pfam" id="PF01385"/>
    </source>
</evidence>
<dbReference type="NCBIfam" id="TIGR01766">
    <property type="entry name" value="IS200/IS605 family accessory protein TnpB-like domain"/>
    <property type="match status" value="1"/>
</dbReference>
<evidence type="ECO:0000259" key="8">
    <source>
        <dbReference type="Pfam" id="PF07282"/>
    </source>
</evidence>
<keyword evidence="3" id="KW-0479">Metal-binding</keyword>
<dbReference type="Pfam" id="PF07282">
    <property type="entry name" value="Cas12f1-like_TNB"/>
    <property type="match status" value="1"/>
</dbReference>
<dbReference type="InterPro" id="IPR010095">
    <property type="entry name" value="Cas12f1-like_TNB"/>
</dbReference>
<accession>A0ABD7X9Z6</accession>
<dbReference type="InterPro" id="IPR001959">
    <property type="entry name" value="Transposase"/>
</dbReference>
<dbReference type="NCBIfam" id="NF040570">
    <property type="entry name" value="guided_TnpB"/>
    <property type="match status" value="1"/>
</dbReference>
<evidence type="ECO:0000313" key="11">
    <source>
        <dbReference type="Proteomes" id="UP001214131"/>
    </source>
</evidence>
<dbReference type="GO" id="GO:0003677">
    <property type="term" value="F:DNA binding"/>
    <property type="evidence" value="ECO:0007669"/>
    <property type="project" value="UniProtKB-KW"/>
</dbReference>
<dbReference type="Proteomes" id="UP001214131">
    <property type="component" value="Plasmid unnamed3"/>
</dbReference>
<keyword evidence="10" id="KW-0614">Plasmid</keyword>
<comment type="similarity">
    <text evidence="1">In the C-terminal section; belongs to the transposase 35 family.</text>
</comment>
<feature type="domain" description="Transposase putative helix-turn-helix" evidence="9">
    <location>
        <begin position="1"/>
        <end position="45"/>
    </location>
</feature>
<dbReference type="AlphaFoldDB" id="A0ABD7X9Z6"/>
<dbReference type="GO" id="GO:0032196">
    <property type="term" value="P:transposition"/>
    <property type="evidence" value="ECO:0007669"/>
    <property type="project" value="UniProtKB-KW"/>
</dbReference>
<protein>
    <submittedName>
        <fullName evidence="10">RNA-guided endonuclease TnpB family protein</fullName>
    </submittedName>
</protein>
<keyword evidence="5" id="KW-0238">DNA-binding</keyword>
<dbReference type="GO" id="GO:0046872">
    <property type="term" value="F:metal ion binding"/>
    <property type="evidence" value="ECO:0007669"/>
    <property type="project" value="UniProtKB-KW"/>
</dbReference>
<name>A0ABD7X9Z6_PEDPE</name>
<evidence type="ECO:0000256" key="2">
    <source>
        <dbReference type="ARBA" id="ARBA00022578"/>
    </source>
</evidence>
<evidence type="ECO:0000256" key="1">
    <source>
        <dbReference type="ARBA" id="ARBA00008761"/>
    </source>
</evidence>
<keyword evidence="10" id="KW-0255">Endonuclease</keyword>
<gene>
    <name evidence="10" type="ORF">PWB86_09910</name>
</gene>
<dbReference type="EMBL" id="CP118742">
    <property type="protein sequence ID" value="WEA58314.1"/>
    <property type="molecule type" value="Genomic_DNA"/>
</dbReference>
<dbReference type="InterPro" id="IPR021027">
    <property type="entry name" value="Transposase_put_HTH"/>
</dbReference>
<keyword evidence="10" id="KW-0540">Nuclease</keyword>
<dbReference type="RefSeq" id="WP_275000760.1">
    <property type="nucleotide sequence ID" value="NZ_CP118742.1"/>
</dbReference>
<dbReference type="GO" id="GO:0006310">
    <property type="term" value="P:DNA recombination"/>
    <property type="evidence" value="ECO:0007669"/>
    <property type="project" value="UniProtKB-KW"/>
</dbReference>
<evidence type="ECO:0000256" key="3">
    <source>
        <dbReference type="ARBA" id="ARBA00022723"/>
    </source>
</evidence>
<geneLocation type="plasmid" evidence="10 11">
    <name>unnamed3</name>
</geneLocation>
<dbReference type="Pfam" id="PF01385">
    <property type="entry name" value="OrfB_IS605"/>
    <property type="match status" value="1"/>
</dbReference>
<keyword evidence="2" id="KW-0815">Transposition</keyword>
<evidence type="ECO:0000256" key="4">
    <source>
        <dbReference type="ARBA" id="ARBA00022833"/>
    </source>
</evidence>
<keyword evidence="6" id="KW-0233">DNA recombination</keyword>
<evidence type="ECO:0000256" key="6">
    <source>
        <dbReference type="ARBA" id="ARBA00023172"/>
    </source>
</evidence>
<feature type="domain" description="Cas12f1-like TNB" evidence="8">
    <location>
        <begin position="330"/>
        <end position="396"/>
    </location>
</feature>
<feature type="domain" description="Probable transposase IS891/IS1136/IS1341" evidence="7">
    <location>
        <begin position="193"/>
        <end position="318"/>
    </location>
</feature>
<organism evidence="10 11">
    <name type="scientific">Pediococcus pentosaceus</name>
    <dbReference type="NCBI Taxonomy" id="1255"/>
    <lineage>
        <taxon>Bacteria</taxon>
        <taxon>Bacillati</taxon>
        <taxon>Bacillota</taxon>
        <taxon>Bacilli</taxon>
        <taxon>Lactobacillales</taxon>
        <taxon>Lactobacillaceae</taxon>
        <taxon>Pediococcus</taxon>
    </lineage>
</organism>
<reference evidence="10 11" key="1">
    <citation type="submission" date="2023-02" db="EMBL/GenBank/DDBJ databases">
        <title>Comparative genomics and fermentation flavor characterization of five lactic acid bacteria reveal flavor biosynthesis metabolic pathways in fermented muskmelon puree.</title>
        <authorList>
            <person name="Yuan L."/>
            <person name="Li M."/>
            <person name="Xu X."/>
            <person name="Lao F."/>
            <person name="Wu J."/>
        </authorList>
    </citation>
    <scope>NUCLEOTIDE SEQUENCE [LARGE SCALE GENOMIC DNA]</scope>
    <source>
        <strain evidence="10 11">Ca-4</strain>
        <plasmid evidence="10 11">unnamed3</plasmid>
    </source>
</reference>
<keyword evidence="4" id="KW-0862">Zinc</keyword>
<dbReference type="GO" id="GO:0004519">
    <property type="term" value="F:endonuclease activity"/>
    <property type="evidence" value="ECO:0007669"/>
    <property type="project" value="UniProtKB-KW"/>
</dbReference>
<evidence type="ECO:0000313" key="10">
    <source>
        <dbReference type="EMBL" id="WEA58314.1"/>
    </source>
</evidence>
<keyword evidence="10" id="KW-0378">Hydrolase</keyword>